<comment type="subcellular location">
    <subcellularLocation>
        <location evidence="2 18">Mitochondrion inner membrane</location>
        <topology evidence="2 18">Multi-pass membrane protein</topology>
    </subcellularLocation>
</comment>
<keyword evidence="10 18" id="KW-1278">Translocase</keyword>
<evidence type="ECO:0000256" key="10">
    <source>
        <dbReference type="ARBA" id="ARBA00022967"/>
    </source>
</evidence>
<dbReference type="InterPro" id="IPR003917">
    <property type="entry name" value="NADH_UbQ_OxRdtase_chain2"/>
</dbReference>
<evidence type="ECO:0000256" key="9">
    <source>
        <dbReference type="ARBA" id="ARBA00022792"/>
    </source>
</evidence>
<comment type="catalytic activity">
    <reaction evidence="17 18">
        <text>a ubiquinone + NADH + 5 H(+)(in) = a ubiquinol + NAD(+) + 4 H(+)(out)</text>
        <dbReference type="Rhea" id="RHEA:29091"/>
        <dbReference type="Rhea" id="RHEA-COMP:9565"/>
        <dbReference type="Rhea" id="RHEA-COMP:9566"/>
        <dbReference type="ChEBI" id="CHEBI:15378"/>
        <dbReference type="ChEBI" id="CHEBI:16389"/>
        <dbReference type="ChEBI" id="CHEBI:17976"/>
        <dbReference type="ChEBI" id="CHEBI:57540"/>
        <dbReference type="ChEBI" id="CHEBI:57945"/>
        <dbReference type="EC" id="7.1.1.2"/>
    </reaction>
</comment>
<evidence type="ECO:0000313" key="20">
    <source>
        <dbReference type="EMBL" id="AKR06297.1"/>
    </source>
</evidence>
<keyword evidence="12 18" id="KW-1133">Transmembrane helix</keyword>
<keyword evidence="6" id="KW-0813">Transport</keyword>
<dbReference type="Pfam" id="PF00361">
    <property type="entry name" value="Proton_antipo_M"/>
    <property type="match status" value="1"/>
</dbReference>
<accession>A0A141CJB9</accession>
<evidence type="ECO:0000256" key="17">
    <source>
        <dbReference type="ARBA" id="ARBA00049551"/>
    </source>
</evidence>
<dbReference type="GO" id="GO:0005743">
    <property type="term" value="C:mitochondrial inner membrane"/>
    <property type="evidence" value="ECO:0007669"/>
    <property type="project" value="UniProtKB-SubCell"/>
</dbReference>
<feature type="transmembrane region" description="Helical" evidence="18">
    <location>
        <begin position="315"/>
        <end position="338"/>
    </location>
</feature>
<feature type="transmembrane region" description="Helical" evidence="18">
    <location>
        <begin position="201"/>
        <end position="219"/>
    </location>
</feature>
<evidence type="ECO:0000256" key="14">
    <source>
        <dbReference type="ARBA" id="ARBA00023075"/>
    </source>
</evidence>
<evidence type="ECO:0000256" key="16">
    <source>
        <dbReference type="ARBA" id="ARBA00023136"/>
    </source>
</evidence>
<keyword evidence="9 18" id="KW-0999">Mitochondrion inner membrane</keyword>
<organism evidence="20">
    <name type="scientific">Tenebrio molitor</name>
    <name type="common">Yellow mealworm beetle</name>
    <dbReference type="NCBI Taxonomy" id="7067"/>
    <lineage>
        <taxon>Eukaryota</taxon>
        <taxon>Metazoa</taxon>
        <taxon>Ecdysozoa</taxon>
        <taxon>Arthropoda</taxon>
        <taxon>Hexapoda</taxon>
        <taxon>Insecta</taxon>
        <taxon>Pterygota</taxon>
        <taxon>Neoptera</taxon>
        <taxon>Endopterygota</taxon>
        <taxon>Coleoptera</taxon>
        <taxon>Polyphaga</taxon>
        <taxon>Cucujiformia</taxon>
        <taxon>Tenebrionidae</taxon>
        <taxon>Tenebrio</taxon>
    </lineage>
</organism>
<dbReference type="EMBL" id="KP994554">
    <property type="protein sequence ID" value="AKR06297.1"/>
    <property type="molecule type" value="Genomic_DNA"/>
</dbReference>
<evidence type="ECO:0000259" key="19">
    <source>
        <dbReference type="Pfam" id="PF00361"/>
    </source>
</evidence>
<evidence type="ECO:0000256" key="8">
    <source>
        <dbReference type="ARBA" id="ARBA00022692"/>
    </source>
</evidence>
<dbReference type="PRINTS" id="PR01436">
    <property type="entry name" value="NADHDHGNASE2"/>
</dbReference>
<dbReference type="InterPro" id="IPR050175">
    <property type="entry name" value="Complex_I_Subunit_2"/>
</dbReference>
<geneLocation type="mitochondrion" evidence="20"/>
<feature type="transmembrane region" description="Helical" evidence="18">
    <location>
        <begin position="63"/>
        <end position="84"/>
    </location>
</feature>
<dbReference type="PANTHER" id="PTHR46552:SF1">
    <property type="entry name" value="NADH-UBIQUINONE OXIDOREDUCTASE CHAIN 2"/>
    <property type="match status" value="1"/>
</dbReference>
<feature type="transmembrane region" description="Helical" evidence="18">
    <location>
        <begin position="239"/>
        <end position="261"/>
    </location>
</feature>
<keyword evidence="7 18" id="KW-0679">Respiratory chain</keyword>
<dbReference type="InterPro" id="IPR001750">
    <property type="entry name" value="ND/Mrp_TM"/>
</dbReference>
<evidence type="ECO:0000256" key="18">
    <source>
        <dbReference type="RuleBase" id="RU003403"/>
    </source>
</evidence>
<dbReference type="AlphaFoldDB" id="A0A141CJB9"/>
<feature type="transmembrane region" description="Helical" evidence="18">
    <location>
        <begin position="153"/>
        <end position="171"/>
    </location>
</feature>
<dbReference type="GO" id="GO:0006120">
    <property type="term" value="P:mitochondrial electron transport, NADH to ubiquinone"/>
    <property type="evidence" value="ECO:0007669"/>
    <property type="project" value="InterPro"/>
</dbReference>
<keyword evidence="11 18" id="KW-0249">Electron transport</keyword>
<evidence type="ECO:0000256" key="2">
    <source>
        <dbReference type="ARBA" id="ARBA00004448"/>
    </source>
</evidence>
<name>A0A141CJB9_TENMO</name>
<comment type="similarity">
    <text evidence="3 18">Belongs to the complex I subunit 2 family.</text>
</comment>
<evidence type="ECO:0000256" key="6">
    <source>
        <dbReference type="ARBA" id="ARBA00022448"/>
    </source>
</evidence>
<keyword evidence="13 18" id="KW-0520">NAD</keyword>
<evidence type="ECO:0000256" key="1">
    <source>
        <dbReference type="ARBA" id="ARBA00003257"/>
    </source>
</evidence>
<proteinExistence type="inferred from homology"/>
<comment type="function">
    <text evidence="18">Core subunit of the mitochondrial membrane respiratory chain NADH dehydrogenase (Complex I) which catalyzes electron transfer from NADH through the respiratory chain, using ubiquinone as an electron acceptor. Essential for the catalytic activity and assembly of complex I.</text>
</comment>
<evidence type="ECO:0000256" key="13">
    <source>
        <dbReference type="ARBA" id="ARBA00023027"/>
    </source>
</evidence>
<evidence type="ECO:0000256" key="12">
    <source>
        <dbReference type="ARBA" id="ARBA00022989"/>
    </source>
</evidence>
<keyword evidence="8 18" id="KW-0812">Transmembrane</keyword>
<evidence type="ECO:0000256" key="4">
    <source>
        <dbReference type="ARBA" id="ARBA00012944"/>
    </source>
</evidence>
<dbReference type="PANTHER" id="PTHR46552">
    <property type="entry name" value="NADH-UBIQUINONE OXIDOREDUCTASE CHAIN 2"/>
    <property type="match status" value="1"/>
</dbReference>
<keyword evidence="14 18" id="KW-0830">Ubiquinone</keyword>
<gene>
    <name evidence="20" type="primary">ND2</name>
</gene>
<comment type="function">
    <text evidence="1">Core subunit of the mitochondrial membrane respiratory chain NADH dehydrogenase (Complex I) that is believed to belong to the minimal assembly required for catalysis. Complex I functions in the transfer of electrons from NADH to the respiratory chain. The immediate electron acceptor for the enzyme is believed to be ubiquinone.</text>
</comment>
<keyword evidence="15 18" id="KW-0496">Mitochondrion</keyword>
<feature type="domain" description="NADH:quinone oxidoreductase/Mrp antiporter transmembrane" evidence="19">
    <location>
        <begin position="27"/>
        <end position="288"/>
    </location>
</feature>
<feature type="transmembrane region" description="Helical" evidence="18">
    <location>
        <begin position="273"/>
        <end position="294"/>
    </location>
</feature>
<dbReference type="GO" id="GO:0008137">
    <property type="term" value="F:NADH dehydrogenase (ubiquinone) activity"/>
    <property type="evidence" value="ECO:0007669"/>
    <property type="project" value="UniProtKB-EC"/>
</dbReference>
<evidence type="ECO:0000256" key="15">
    <source>
        <dbReference type="ARBA" id="ARBA00023128"/>
    </source>
</evidence>
<dbReference type="EC" id="7.1.1.2" evidence="4 18"/>
<reference evidence="20" key="1">
    <citation type="journal article" date="2016" name="Biochem. Syst. Ecol.">
        <title>Phylogenetic analyses and evolutionary timescale of Coleoptera based on mitochondrial sequence.</title>
        <authorList>
            <person name="Zhang H.L."/>
            <person name="Liu N."/>
            <person name="Han Z.P."/>
            <person name="Liu J.X."/>
        </authorList>
    </citation>
    <scope>NUCLEOTIDE SEQUENCE</scope>
</reference>
<evidence type="ECO:0000256" key="5">
    <source>
        <dbReference type="ARBA" id="ARBA00021008"/>
    </source>
</evidence>
<feature type="transmembrane region" description="Helical" evidence="18">
    <location>
        <begin position="12"/>
        <end position="31"/>
    </location>
</feature>
<keyword evidence="16 18" id="KW-0472">Membrane</keyword>
<evidence type="ECO:0000256" key="3">
    <source>
        <dbReference type="ARBA" id="ARBA00007012"/>
    </source>
</evidence>
<protein>
    <recommendedName>
        <fullName evidence="5 18">NADH-ubiquinone oxidoreductase chain 2</fullName>
        <ecNumber evidence="4 18">7.1.1.2</ecNumber>
    </recommendedName>
</protein>
<evidence type="ECO:0000256" key="7">
    <source>
        <dbReference type="ARBA" id="ARBA00022660"/>
    </source>
</evidence>
<sequence length="341" mass="39440">MFLFLVKLYKLMFMTSMVSGTLISVSSYSWLSMWMGLEINLLSVIPIFSEKKNVFSTEASMKYFITQAMASLILLMSVIMLLLTNEFINPLMNSTLMLMLNSALMIKLGAAPFHFWFPEVIEGLSWNNVLILLTWQKIAPMMLMMNNKMNDQFMMSIMVMSLLTSTIMGFNQTSLRKIMAFSSINHTAWMIAAMMVSSSVWLIYFTIYTIINLNIIMMFKKSNSYYINQMNNSMNKNKLIKLSFMINFLSLGGLPPFLGFMPKWIIINWMTEMNLMIMALMMIITTLIMLYIYTRIILSAMMMFTIEMKTSQTKINSTTMTLINMTTLIGLMSCTYLFNSF</sequence>
<evidence type="ECO:0000256" key="11">
    <source>
        <dbReference type="ARBA" id="ARBA00022982"/>
    </source>
</evidence>
<feature type="transmembrane region" description="Helical" evidence="18">
    <location>
        <begin position="96"/>
        <end position="117"/>
    </location>
</feature>